<name>U2YLD1_9SPHN</name>
<evidence type="ECO:0000259" key="1">
    <source>
        <dbReference type="PROSITE" id="PS50911"/>
    </source>
</evidence>
<proteinExistence type="predicted"/>
<protein>
    <recommendedName>
        <fullName evidence="1">Peptidase C51 domain-containing protein</fullName>
    </recommendedName>
</protein>
<evidence type="ECO:0000313" key="2">
    <source>
        <dbReference type="EMBL" id="GAD49197.1"/>
    </source>
</evidence>
<dbReference type="PROSITE" id="PS50911">
    <property type="entry name" value="CHAP"/>
    <property type="match status" value="1"/>
</dbReference>
<dbReference type="EMBL" id="BASZ01000005">
    <property type="protein sequence ID" value="GAD49197.1"/>
    <property type="molecule type" value="Genomic_DNA"/>
</dbReference>
<dbReference type="Gene3D" id="3.90.1720.10">
    <property type="entry name" value="endopeptidase domain like (from Nostoc punctiforme)"/>
    <property type="match status" value="1"/>
</dbReference>
<organism evidence="2 3">
    <name type="scientific">Caenibius tardaugens NBRC 16725</name>
    <dbReference type="NCBI Taxonomy" id="1219035"/>
    <lineage>
        <taxon>Bacteria</taxon>
        <taxon>Pseudomonadati</taxon>
        <taxon>Pseudomonadota</taxon>
        <taxon>Alphaproteobacteria</taxon>
        <taxon>Sphingomonadales</taxon>
        <taxon>Erythrobacteraceae</taxon>
        <taxon>Caenibius</taxon>
    </lineage>
</organism>
<dbReference type="InterPro" id="IPR007921">
    <property type="entry name" value="CHAP_dom"/>
</dbReference>
<dbReference type="SUPFAM" id="SSF54001">
    <property type="entry name" value="Cysteine proteinases"/>
    <property type="match status" value="1"/>
</dbReference>
<sequence length="195" mass="21080">MRVENLRGLPQRLLQAIAFKAASVKRAVAAATLAAVLTGGMATPALAGVLQCVPYARQVSDIHIQGNARTWWGQAEGIYRRGHHPEVGAVLAFRATRAMPYGHVATVAKVIDERTVLLNHANWSRPGMIEREARAIDVSPAGDWSEVRVWHAPSNGLGIRTNPTFGFIYADADSEAPATRPTTTLAELMNIRLPG</sequence>
<feature type="domain" description="Peptidase C51" evidence="1">
    <location>
        <begin position="27"/>
        <end position="148"/>
    </location>
</feature>
<dbReference type="InterPro" id="IPR038765">
    <property type="entry name" value="Papain-like_cys_pep_sf"/>
</dbReference>
<accession>U2YLD1</accession>
<gene>
    <name evidence="2" type="ORF">NT2_05_01170</name>
</gene>
<keyword evidence="3" id="KW-1185">Reference proteome</keyword>
<dbReference type="AlphaFoldDB" id="U2YLD1"/>
<evidence type="ECO:0000313" key="3">
    <source>
        <dbReference type="Proteomes" id="UP000016568"/>
    </source>
</evidence>
<dbReference type="Proteomes" id="UP000016568">
    <property type="component" value="Unassembled WGS sequence"/>
</dbReference>
<dbReference type="Pfam" id="PF05257">
    <property type="entry name" value="CHAP"/>
    <property type="match status" value="1"/>
</dbReference>
<reference evidence="2 3" key="1">
    <citation type="submission" date="2013-09" db="EMBL/GenBank/DDBJ databases">
        <title>Whole genome shotgun sequence of Novosphingobium tardaugens NBRC 16725.</title>
        <authorList>
            <person name="Isaki S."/>
            <person name="Hosoyama A."/>
            <person name="Tsuchikane K."/>
            <person name="Katsumata H."/>
            <person name="Ando Y."/>
            <person name="Yamazaki S."/>
            <person name="Fujita N."/>
        </authorList>
    </citation>
    <scope>NUCLEOTIDE SEQUENCE [LARGE SCALE GENOMIC DNA]</scope>
    <source>
        <strain evidence="2 3">NBRC 16725</strain>
    </source>
</reference>
<dbReference type="eggNOG" id="COG3942">
    <property type="taxonomic scope" value="Bacteria"/>
</dbReference>
<comment type="caution">
    <text evidence="2">The sequence shown here is derived from an EMBL/GenBank/DDBJ whole genome shotgun (WGS) entry which is preliminary data.</text>
</comment>